<keyword evidence="3" id="KW-1003">Cell membrane</keyword>
<comment type="caution">
    <text evidence="9">The sequence shown here is derived from an EMBL/GenBank/DDBJ whole genome shotgun (WGS) entry which is preliminary data.</text>
</comment>
<comment type="subcellular location">
    <subcellularLocation>
        <location evidence="1">Cell membrane</location>
        <topology evidence="1">Multi-pass membrane protein</topology>
    </subcellularLocation>
</comment>
<evidence type="ECO:0000313" key="9">
    <source>
        <dbReference type="EMBL" id="CAG9333683.1"/>
    </source>
</evidence>
<evidence type="ECO:0000256" key="3">
    <source>
        <dbReference type="ARBA" id="ARBA00022475"/>
    </source>
</evidence>
<dbReference type="GO" id="GO:0005886">
    <property type="term" value="C:plasma membrane"/>
    <property type="evidence" value="ECO:0007669"/>
    <property type="project" value="UniProtKB-SubCell"/>
</dbReference>
<feature type="signal peptide" evidence="8">
    <location>
        <begin position="1"/>
        <end position="18"/>
    </location>
</feature>
<evidence type="ECO:0000256" key="1">
    <source>
        <dbReference type="ARBA" id="ARBA00004651"/>
    </source>
</evidence>
<keyword evidence="10" id="KW-1185">Reference proteome</keyword>
<evidence type="ECO:0000256" key="5">
    <source>
        <dbReference type="ARBA" id="ARBA00022989"/>
    </source>
</evidence>
<dbReference type="PANTHER" id="PTHR14319:SF3">
    <property type="entry name" value="TRANSMEMBRANE PROTEIN-LIKE PROTEIN"/>
    <property type="match status" value="1"/>
</dbReference>
<gene>
    <name evidence="9" type="ORF">BSTOLATCC_MIC59499</name>
</gene>
<feature type="chain" id="PRO_5043448654" description="Post-GPI attachment to proteins factor 6" evidence="8">
    <location>
        <begin position="19"/>
        <end position="712"/>
    </location>
</feature>
<accession>A0AAU9K917</accession>
<feature type="transmembrane region" description="Helical" evidence="7">
    <location>
        <begin position="661"/>
        <end position="682"/>
    </location>
</feature>
<dbReference type="InterPro" id="IPR021910">
    <property type="entry name" value="NGX6/PGAP6/MYMK"/>
</dbReference>
<organism evidence="9 10">
    <name type="scientific">Blepharisma stoltei</name>
    <dbReference type="NCBI Taxonomy" id="1481888"/>
    <lineage>
        <taxon>Eukaryota</taxon>
        <taxon>Sar</taxon>
        <taxon>Alveolata</taxon>
        <taxon>Ciliophora</taxon>
        <taxon>Postciliodesmatophora</taxon>
        <taxon>Heterotrichea</taxon>
        <taxon>Heterotrichida</taxon>
        <taxon>Blepharismidae</taxon>
        <taxon>Blepharisma</taxon>
    </lineage>
</organism>
<feature type="transmembrane region" description="Helical" evidence="7">
    <location>
        <begin position="506"/>
        <end position="524"/>
    </location>
</feature>
<dbReference type="Proteomes" id="UP001162131">
    <property type="component" value="Unassembled WGS sequence"/>
</dbReference>
<evidence type="ECO:0000256" key="2">
    <source>
        <dbReference type="ARBA" id="ARBA00005542"/>
    </source>
</evidence>
<evidence type="ECO:0000313" key="10">
    <source>
        <dbReference type="Proteomes" id="UP001162131"/>
    </source>
</evidence>
<evidence type="ECO:0000256" key="8">
    <source>
        <dbReference type="SAM" id="SignalP"/>
    </source>
</evidence>
<comment type="similarity">
    <text evidence="2">Belongs to the TMEM8 family.</text>
</comment>
<feature type="transmembrane region" description="Helical" evidence="7">
    <location>
        <begin position="475"/>
        <end position="499"/>
    </location>
</feature>
<evidence type="ECO:0000256" key="6">
    <source>
        <dbReference type="ARBA" id="ARBA00023136"/>
    </source>
</evidence>
<keyword evidence="6 7" id="KW-0472">Membrane</keyword>
<dbReference type="EMBL" id="CAJZBQ010000057">
    <property type="protein sequence ID" value="CAG9333683.1"/>
    <property type="molecule type" value="Genomic_DNA"/>
</dbReference>
<feature type="transmembrane region" description="Helical" evidence="7">
    <location>
        <begin position="587"/>
        <end position="604"/>
    </location>
</feature>
<keyword evidence="8" id="KW-0732">Signal</keyword>
<protein>
    <recommendedName>
        <fullName evidence="11">Post-GPI attachment to proteins factor 6</fullName>
    </recommendedName>
</protein>
<proteinExistence type="inferred from homology"/>
<feature type="transmembrane region" description="Helical" evidence="7">
    <location>
        <begin position="625"/>
        <end position="649"/>
    </location>
</feature>
<feature type="transmembrane region" description="Helical" evidence="7">
    <location>
        <begin position="530"/>
        <end position="550"/>
    </location>
</feature>
<evidence type="ECO:0000256" key="7">
    <source>
        <dbReference type="SAM" id="Phobius"/>
    </source>
</evidence>
<name>A0AAU9K917_9CILI</name>
<keyword evidence="4 7" id="KW-0812">Transmembrane</keyword>
<sequence>MFWLLLSVAFALENSTHVYESVTDLCKKMQICYQNIPIAVSQPLLQLSVQIKLTDLDEDLTEYPTPKPVVYIRFDAVPDEEFYDYKFELKNSEDWKSKIDIPYPKKANYFVLRLDGGLLDQSHLMPAYTVYGWSYKIKTWAYYCESQFSTSSQYLLSGFYSEKDPQCDIDVLNTQSGTISKPTQPVIYEVPSGAESLIISVSGVVSNLNVTASPDNFIFVNSLNENYSWTFTEPGRFIVPSPRPGRWHLLFFSMNDTSFGYEIDTLDYEWDKDGNMVIGKSVAYQDSVKSYTSLVDSDIKIDCTGSFNSDSDVQYHRFMVLPDHTDERFGTKLKIYNSTLDENTIYNLLNEDLEIKIQLGSPPTNTSSYLSFANCKSSDVYCKVIKESSGISMVIEFRYLKKGINYASFKLNSLSTISSPIYYQLGMFRSKVGDNICHSEYYYLYNEIVYTCYCMRNTAGPYCEKTAFSDTIYDLGLTFLITSNLAMIPALVVGVIYLYYGEVAVYGSNMIASMIYHACDWQYYCFDFNPMTLLLIDFLLSYMSIMVCLVHVSRLKNPNVKTAAYVFLFVILLYIGLNTAFRGTLVTFMPPLIAGLIPISRYIYIIMMLSKRKENKCWSWRQVKWFFVTSKLINLKWALAAIVSFALALTSRFLELNDNYYITHSCWHIFVMLTPFFVFFVFPRDQKDFEIERSSTSELISLESYAPLKSIN</sequence>
<reference evidence="9" key="1">
    <citation type="submission" date="2021-09" db="EMBL/GenBank/DDBJ databases">
        <authorList>
            <consortium name="AG Swart"/>
            <person name="Singh M."/>
            <person name="Singh A."/>
            <person name="Seah K."/>
            <person name="Emmerich C."/>
        </authorList>
    </citation>
    <scope>NUCLEOTIDE SEQUENCE</scope>
    <source>
        <strain evidence="9">ATCC30299</strain>
    </source>
</reference>
<evidence type="ECO:0008006" key="11">
    <source>
        <dbReference type="Google" id="ProtNLM"/>
    </source>
</evidence>
<feature type="transmembrane region" description="Helical" evidence="7">
    <location>
        <begin position="562"/>
        <end position="581"/>
    </location>
</feature>
<keyword evidence="5 7" id="KW-1133">Transmembrane helix</keyword>
<dbReference type="Pfam" id="PF12036">
    <property type="entry name" value="DUF3522"/>
    <property type="match status" value="1"/>
</dbReference>
<dbReference type="PANTHER" id="PTHR14319">
    <property type="entry name" value="FIVE-SPAN TRANSMEMBRANE PROTEIN M83"/>
    <property type="match status" value="1"/>
</dbReference>
<dbReference type="AlphaFoldDB" id="A0AAU9K917"/>
<evidence type="ECO:0000256" key="4">
    <source>
        <dbReference type="ARBA" id="ARBA00022692"/>
    </source>
</evidence>